<feature type="domain" description="PAS" evidence="17">
    <location>
        <begin position="408"/>
        <end position="484"/>
    </location>
</feature>
<dbReference type="PROSITE" id="PS50894">
    <property type="entry name" value="HPT"/>
    <property type="match status" value="1"/>
</dbReference>
<dbReference type="SMART" id="SM00091">
    <property type="entry name" value="PAS"/>
    <property type="match status" value="2"/>
</dbReference>
<dbReference type="InterPro" id="IPR003594">
    <property type="entry name" value="HATPase_dom"/>
</dbReference>
<evidence type="ECO:0000259" key="17">
    <source>
        <dbReference type="PROSITE" id="PS50112"/>
    </source>
</evidence>
<evidence type="ECO:0000256" key="10">
    <source>
        <dbReference type="ARBA" id="ARBA00068150"/>
    </source>
</evidence>
<feature type="modified residue" description="4-aspartylphosphate" evidence="12">
    <location>
        <position position="984"/>
    </location>
</feature>
<dbReference type="PROSITE" id="PS50112">
    <property type="entry name" value="PAS"/>
    <property type="match status" value="2"/>
</dbReference>
<dbReference type="CDD" id="cd00130">
    <property type="entry name" value="PAS"/>
    <property type="match status" value="2"/>
</dbReference>
<dbReference type="InterPro" id="IPR036641">
    <property type="entry name" value="HPT_dom_sf"/>
</dbReference>
<dbReference type="InterPro" id="IPR035965">
    <property type="entry name" value="PAS-like_dom_sf"/>
</dbReference>
<gene>
    <name evidence="20" type="ORF">ROR02_07780</name>
</gene>
<dbReference type="Pfam" id="PF00989">
    <property type="entry name" value="PAS"/>
    <property type="match status" value="1"/>
</dbReference>
<feature type="domain" description="Response regulatory" evidence="16">
    <location>
        <begin position="798"/>
        <end position="916"/>
    </location>
</feature>
<dbReference type="InterPro" id="IPR008207">
    <property type="entry name" value="Sig_transdc_His_kin_Hpt_dom"/>
</dbReference>
<evidence type="ECO:0000256" key="9">
    <source>
        <dbReference type="ARBA" id="ARBA00064003"/>
    </source>
</evidence>
<feature type="modified residue" description="4-aspartylphosphate" evidence="12">
    <location>
        <position position="853"/>
    </location>
</feature>
<keyword evidence="3 12" id="KW-0597">Phosphoprotein</keyword>
<feature type="domain" description="Histidine kinase" evidence="15">
    <location>
        <begin position="557"/>
        <end position="774"/>
    </location>
</feature>
<dbReference type="CDD" id="cd00088">
    <property type="entry name" value="HPT"/>
    <property type="match status" value="1"/>
</dbReference>
<dbReference type="Gene3D" id="3.40.50.2300">
    <property type="match status" value="2"/>
</dbReference>
<keyword evidence="4" id="KW-0808">Transferase</keyword>
<dbReference type="Pfam" id="PF02518">
    <property type="entry name" value="HATPase_c"/>
    <property type="match status" value="1"/>
</dbReference>
<evidence type="ECO:0000256" key="11">
    <source>
        <dbReference type="PROSITE-ProRule" id="PRU00110"/>
    </source>
</evidence>
<evidence type="ECO:0000256" key="7">
    <source>
        <dbReference type="ARBA" id="ARBA00022840"/>
    </source>
</evidence>
<keyword evidence="7" id="KW-0067">ATP-binding</keyword>
<dbReference type="SUPFAM" id="SSF55874">
    <property type="entry name" value="ATPase domain of HSP90 chaperone/DNA topoisomerase II/histidine kinase"/>
    <property type="match status" value="1"/>
</dbReference>
<evidence type="ECO:0000259" key="19">
    <source>
        <dbReference type="PROSITE" id="PS50894"/>
    </source>
</evidence>
<dbReference type="GO" id="GO:0005886">
    <property type="term" value="C:plasma membrane"/>
    <property type="evidence" value="ECO:0007669"/>
    <property type="project" value="UniProtKB-SubCell"/>
</dbReference>
<dbReference type="InterPro" id="IPR005467">
    <property type="entry name" value="His_kinase_dom"/>
</dbReference>
<reference evidence="20 21" key="1">
    <citation type="submission" date="2019-07" db="EMBL/GenBank/DDBJ databases">
        <title>Whole genome shotgun sequence of Rhodospirillum oryzae NBRC 107573.</title>
        <authorList>
            <person name="Hosoyama A."/>
            <person name="Uohara A."/>
            <person name="Ohji S."/>
            <person name="Ichikawa N."/>
        </authorList>
    </citation>
    <scope>NUCLEOTIDE SEQUENCE [LARGE SCALE GENOMIC DNA]</scope>
    <source>
        <strain evidence="20 21">NBRC 107573</strain>
    </source>
</reference>
<feature type="transmembrane region" description="Helical" evidence="14">
    <location>
        <begin position="31"/>
        <end position="52"/>
    </location>
</feature>
<dbReference type="PRINTS" id="PR00344">
    <property type="entry name" value="BCTRLSENSOR"/>
</dbReference>
<dbReference type="CDD" id="cd17546">
    <property type="entry name" value="REC_hyHK_CKI1_RcsC-like"/>
    <property type="match status" value="1"/>
</dbReference>
<dbReference type="SMART" id="SM00086">
    <property type="entry name" value="PAC"/>
    <property type="match status" value="2"/>
</dbReference>
<evidence type="ECO:0000259" key="18">
    <source>
        <dbReference type="PROSITE" id="PS50113"/>
    </source>
</evidence>
<evidence type="ECO:0000256" key="1">
    <source>
        <dbReference type="ARBA" id="ARBA00000085"/>
    </source>
</evidence>
<evidence type="ECO:0000256" key="3">
    <source>
        <dbReference type="ARBA" id="ARBA00022553"/>
    </source>
</evidence>
<keyword evidence="14" id="KW-0812">Transmembrane</keyword>
<sequence>MADNAQRSAPGRAGETGRTVRRADGVPTLHAAALVMITVASLVLMIGVYAGFGSLLDDQEAALENQRNATQISAMIMGDLERLETVIYRLPLAQDAQERFALRGKMRDILEGMNDALRVLQEGGVLNRVTGFSQGATGPLLERHVPYTPGVGALMPEIADVRSSLAGVERLGQTMTALLSERERLAEQADQPRLGALDAQVRELLVQGPLVFKALRDEATHLFIVSNTAFEKDKADLEAHEHQYATIQGGVSLLTMLFVVSAGMWILRSVTRANRRLRDLTRDLEFQIFALDQHAVVTVTDPDGVITYANDAFCVLSGYTREQLLGHTHKIVKSDEHSPAFFRAMWETITAGKVWHGEIKNATRGGGSFWSAATIVPCLDDNGRPFRYVAIRTDITARKRIEEKHRGTARFLRGLTDAMGDGVYSLDDQGRVTFVNPEAERLLGWSRESLIGRSIHELAHGPHEATSDSLRDGGCSIHRVVTRGAIFRSEAEFFRRRDGGLFPVAIVSVPLTLEDRIVGSVSVFQDITERKKAEQALREARDAAESANQIKSRFLANMSHEIRTPMNAVIGLSHLALQTDLSPNQRDYLEKIHRAAGNLLVLLNDLLDLSKIETGRMTLEITPFSLFEVLENVTALILPRVREKDLTFEMDLDPGLPDRLIGDPLRLGQILTNLLSNAVKFTEHGTVTLGAFQIGHGRDGAQEITFTVADTGIGMTEAQLSGLFHAFAQADGSITRRFGGTGLGLAISRQLAHLMGGDIDVSSTPDVGSTFRFRSWFRCAPPAEDDTDAPAQSLRGLRALVGDDCIPARATLALALSHLGLRVDAPAEPGATRACLDAAARGEAPAYDLVVLDWRLRDLECQDLARASLSRPLPAVLVVTDYGVPPEKCPFLGPGVEVLEKPALGPRLKGAVLRALGRPGAPRGSLESTVLAGARILLVEDDKINQQVARDLLLAVGTEVTVAESGWAALDLLADQAFDLVLMDVQMPGLDGLETTRRVRGVLEQSHLPIIAMTAHAMDEDRARSRAAGMNDHLVKPLDPSRLYACLERWLAARCPAAGPGGGGKARERRALPPALPVLPPALARVLDLDAASRALGGNHALLRRLLGVFATEAAPRLQTLPGLLAAGDIDAARLLIHTLKGTAATLGAFPLSERAAVLEGFLEAGDEGPGREAALAALLEDVAPVLEAIRAVDTASPEVGGAGQSSSRPEDPEGIPAAMEQLRARLAACDPLAEEEARDLARRVKGLPGLDQAMPRVVRAAAAFEFEDALAILDAMPAPPSPCMPAD</sequence>
<name>A0A512H5C8_9PROT</name>
<evidence type="ECO:0000256" key="8">
    <source>
        <dbReference type="ARBA" id="ARBA00023012"/>
    </source>
</evidence>
<dbReference type="GO" id="GO:0005524">
    <property type="term" value="F:ATP binding"/>
    <property type="evidence" value="ECO:0007669"/>
    <property type="project" value="UniProtKB-KW"/>
</dbReference>
<evidence type="ECO:0000256" key="14">
    <source>
        <dbReference type="SAM" id="Phobius"/>
    </source>
</evidence>
<dbReference type="PANTHER" id="PTHR45339:SF5">
    <property type="entry name" value="HISTIDINE KINASE"/>
    <property type="match status" value="1"/>
</dbReference>
<dbReference type="Pfam" id="PF00072">
    <property type="entry name" value="Response_reg"/>
    <property type="match status" value="1"/>
</dbReference>
<dbReference type="InterPro" id="IPR004358">
    <property type="entry name" value="Sig_transdc_His_kin-like_C"/>
</dbReference>
<dbReference type="InterPro" id="IPR036097">
    <property type="entry name" value="HisK_dim/P_sf"/>
</dbReference>
<dbReference type="FunFam" id="3.30.565.10:FF:000010">
    <property type="entry name" value="Sensor histidine kinase RcsC"/>
    <property type="match status" value="1"/>
</dbReference>
<dbReference type="Gene3D" id="3.30.450.20">
    <property type="entry name" value="PAS domain"/>
    <property type="match status" value="2"/>
</dbReference>
<comment type="subunit">
    <text evidence="9">At low DSF concentrations, interacts with RpfF.</text>
</comment>
<dbReference type="InterPro" id="IPR001789">
    <property type="entry name" value="Sig_transdc_resp-reg_receiver"/>
</dbReference>
<dbReference type="EMBL" id="BJZO01000013">
    <property type="protein sequence ID" value="GEO80647.1"/>
    <property type="molecule type" value="Genomic_DNA"/>
</dbReference>
<evidence type="ECO:0000256" key="5">
    <source>
        <dbReference type="ARBA" id="ARBA00022741"/>
    </source>
</evidence>
<dbReference type="EC" id="2.7.13.3" evidence="2"/>
<dbReference type="CDD" id="cd16922">
    <property type="entry name" value="HATPase_EvgS-ArcB-TorS-like"/>
    <property type="match status" value="1"/>
</dbReference>
<dbReference type="InterPro" id="IPR001610">
    <property type="entry name" value="PAC"/>
</dbReference>
<evidence type="ECO:0000256" key="2">
    <source>
        <dbReference type="ARBA" id="ARBA00012438"/>
    </source>
</evidence>
<dbReference type="Pfam" id="PF00512">
    <property type="entry name" value="HisKA"/>
    <property type="match status" value="1"/>
</dbReference>
<dbReference type="OrthoDB" id="9801651at2"/>
<evidence type="ECO:0000256" key="12">
    <source>
        <dbReference type="PROSITE-ProRule" id="PRU00169"/>
    </source>
</evidence>
<proteinExistence type="predicted"/>
<dbReference type="SMART" id="SM00387">
    <property type="entry name" value="HATPase_c"/>
    <property type="match status" value="1"/>
</dbReference>
<keyword evidence="8" id="KW-0902">Two-component regulatory system</keyword>
<dbReference type="GO" id="GO:0006355">
    <property type="term" value="P:regulation of DNA-templated transcription"/>
    <property type="evidence" value="ECO:0007669"/>
    <property type="project" value="InterPro"/>
</dbReference>
<dbReference type="InterPro" id="IPR011006">
    <property type="entry name" value="CheY-like_superfamily"/>
</dbReference>
<keyword evidence="14" id="KW-0472">Membrane</keyword>
<dbReference type="PROSITE" id="PS50109">
    <property type="entry name" value="HIS_KIN"/>
    <property type="match status" value="1"/>
</dbReference>
<feature type="domain" description="PAC" evidence="18">
    <location>
        <begin position="355"/>
        <end position="407"/>
    </location>
</feature>
<dbReference type="SUPFAM" id="SSF47384">
    <property type="entry name" value="Homodimeric domain of signal transducing histidine kinase"/>
    <property type="match status" value="1"/>
</dbReference>
<comment type="catalytic activity">
    <reaction evidence="1">
        <text>ATP + protein L-histidine = ADP + protein N-phospho-L-histidine.</text>
        <dbReference type="EC" id="2.7.13.3"/>
    </reaction>
</comment>
<evidence type="ECO:0000256" key="6">
    <source>
        <dbReference type="ARBA" id="ARBA00022777"/>
    </source>
</evidence>
<dbReference type="PROSITE" id="PS50110">
    <property type="entry name" value="RESPONSE_REGULATORY"/>
    <property type="match status" value="2"/>
</dbReference>
<dbReference type="NCBIfam" id="TIGR00229">
    <property type="entry name" value="sensory_box"/>
    <property type="match status" value="2"/>
</dbReference>
<dbReference type="SUPFAM" id="SSF47226">
    <property type="entry name" value="Histidine-containing phosphotransfer domain, HPT domain"/>
    <property type="match status" value="1"/>
</dbReference>
<dbReference type="Gene3D" id="1.20.120.160">
    <property type="entry name" value="HPT domain"/>
    <property type="match status" value="1"/>
</dbReference>
<keyword evidence="21" id="KW-1185">Reference proteome</keyword>
<evidence type="ECO:0000259" key="15">
    <source>
        <dbReference type="PROSITE" id="PS50109"/>
    </source>
</evidence>
<organism evidence="20 21">
    <name type="scientific">Pararhodospirillum oryzae</name>
    <dbReference type="NCBI Taxonomy" id="478448"/>
    <lineage>
        <taxon>Bacteria</taxon>
        <taxon>Pseudomonadati</taxon>
        <taxon>Pseudomonadota</taxon>
        <taxon>Alphaproteobacteria</taxon>
        <taxon>Rhodospirillales</taxon>
        <taxon>Rhodospirillaceae</taxon>
        <taxon>Pararhodospirillum</taxon>
    </lineage>
</organism>
<accession>A0A512H5C8</accession>
<dbReference type="SUPFAM" id="SSF55785">
    <property type="entry name" value="PYP-like sensor domain (PAS domain)"/>
    <property type="match status" value="2"/>
</dbReference>
<keyword evidence="5" id="KW-0547">Nucleotide-binding</keyword>
<feature type="domain" description="PAS" evidence="17">
    <location>
        <begin position="297"/>
        <end position="328"/>
    </location>
</feature>
<dbReference type="CDD" id="cd00082">
    <property type="entry name" value="HisKA"/>
    <property type="match status" value="1"/>
</dbReference>
<feature type="modified residue" description="Phosphohistidine" evidence="11">
    <location>
        <position position="1138"/>
    </location>
</feature>
<dbReference type="GO" id="GO:0000155">
    <property type="term" value="F:phosphorelay sensor kinase activity"/>
    <property type="evidence" value="ECO:0007669"/>
    <property type="project" value="InterPro"/>
</dbReference>
<evidence type="ECO:0000313" key="21">
    <source>
        <dbReference type="Proteomes" id="UP000321567"/>
    </source>
</evidence>
<evidence type="ECO:0000259" key="16">
    <source>
        <dbReference type="PROSITE" id="PS50110"/>
    </source>
</evidence>
<evidence type="ECO:0000313" key="20">
    <source>
        <dbReference type="EMBL" id="GEO80647.1"/>
    </source>
</evidence>
<evidence type="ECO:0000256" key="13">
    <source>
        <dbReference type="SAM" id="MobiDB-lite"/>
    </source>
</evidence>
<dbReference type="InterPro" id="IPR000700">
    <property type="entry name" value="PAS-assoc_C"/>
</dbReference>
<dbReference type="InterPro" id="IPR000014">
    <property type="entry name" value="PAS"/>
</dbReference>
<protein>
    <recommendedName>
        <fullName evidence="10">Sensory/regulatory protein RpfC</fullName>
        <ecNumber evidence="2">2.7.13.3</ecNumber>
    </recommendedName>
</protein>
<dbReference type="SUPFAM" id="SSF52172">
    <property type="entry name" value="CheY-like"/>
    <property type="match status" value="2"/>
</dbReference>
<dbReference type="Gene3D" id="3.30.565.10">
    <property type="entry name" value="Histidine kinase-like ATPase, C-terminal domain"/>
    <property type="match status" value="1"/>
</dbReference>
<dbReference type="InterPro" id="IPR003661">
    <property type="entry name" value="HisK_dim/P_dom"/>
</dbReference>
<dbReference type="Pfam" id="PF13426">
    <property type="entry name" value="PAS_9"/>
    <property type="match status" value="1"/>
</dbReference>
<keyword evidence="14" id="KW-1133">Transmembrane helix</keyword>
<dbReference type="Proteomes" id="UP000321567">
    <property type="component" value="Unassembled WGS sequence"/>
</dbReference>
<dbReference type="PANTHER" id="PTHR45339">
    <property type="entry name" value="HYBRID SIGNAL TRANSDUCTION HISTIDINE KINASE J"/>
    <property type="match status" value="1"/>
</dbReference>
<dbReference type="InterPro" id="IPR013767">
    <property type="entry name" value="PAS_fold"/>
</dbReference>
<feature type="domain" description="Response regulatory" evidence="16">
    <location>
        <begin position="935"/>
        <end position="1051"/>
    </location>
</feature>
<evidence type="ECO:0000256" key="4">
    <source>
        <dbReference type="ARBA" id="ARBA00022679"/>
    </source>
</evidence>
<dbReference type="SMART" id="SM00448">
    <property type="entry name" value="REC"/>
    <property type="match status" value="2"/>
</dbReference>
<comment type="caution">
    <text evidence="20">The sequence shown here is derived from an EMBL/GenBank/DDBJ whole genome shotgun (WGS) entry which is preliminary data.</text>
</comment>
<feature type="domain" description="HPt" evidence="19">
    <location>
        <begin position="1099"/>
        <end position="1193"/>
    </location>
</feature>
<dbReference type="Gene3D" id="1.10.287.130">
    <property type="match status" value="1"/>
</dbReference>
<keyword evidence="6" id="KW-0418">Kinase</keyword>
<dbReference type="SMART" id="SM00388">
    <property type="entry name" value="HisKA"/>
    <property type="match status" value="1"/>
</dbReference>
<dbReference type="InterPro" id="IPR036890">
    <property type="entry name" value="HATPase_C_sf"/>
</dbReference>
<dbReference type="FunFam" id="1.10.287.130:FF:000002">
    <property type="entry name" value="Two-component osmosensing histidine kinase"/>
    <property type="match status" value="1"/>
</dbReference>
<feature type="region of interest" description="Disordered" evidence="13">
    <location>
        <begin position="1"/>
        <end position="21"/>
    </location>
</feature>
<dbReference type="RefSeq" id="WP_147162699.1">
    <property type="nucleotide sequence ID" value="NZ_BJZO01000013.1"/>
</dbReference>
<dbReference type="PROSITE" id="PS50113">
    <property type="entry name" value="PAC"/>
    <property type="match status" value="2"/>
</dbReference>
<dbReference type="Pfam" id="PF01627">
    <property type="entry name" value="Hpt"/>
    <property type="match status" value="1"/>
</dbReference>
<feature type="domain" description="PAC" evidence="18">
    <location>
        <begin position="487"/>
        <end position="539"/>
    </location>
</feature>